<dbReference type="PANTHER" id="PTHR47909:SF2">
    <property type="entry name" value="GPI INOSITOL-DEACYLASE"/>
    <property type="match status" value="1"/>
</dbReference>
<evidence type="ECO:0000259" key="1">
    <source>
        <dbReference type="Pfam" id="PF07819"/>
    </source>
</evidence>
<dbReference type="InterPro" id="IPR029058">
    <property type="entry name" value="AB_hydrolase_fold"/>
</dbReference>
<name>A0A831RXE0_9GAMM</name>
<dbReference type="PANTHER" id="PTHR47909">
    <property type="entry name" value="ALPHA/BETA-HYDROLASES SUPERFAMILY PROTEIN"/>
    <property type="match status" value="1"/>
</dbReference>
<keyword evidence="2" id="KW-0378">Hydrolase</keyword>
<gene>
    <name evidence="2" type="ORF">ENJ12_09205</name>
</gene>
<dbReference type="SUPFAM" id="SSF53474">
    <property type="entry name" value="alpha/beta-Hydrolases"/>
    <property type="match status" value="1"/>
</dbReference>
<dbReference type="AlphaFoldDB" id="A0A831RXE0"/>
<protein>
    <submittedName>
        <fullName evidence="2">Alpha/beta hydrolase</fullName>
    </submittedName>
</protein>
<dbReference type="EMBL" id="DRLF01000320">
    <property type="protein sequence ID" value="HEC07017.1"/>
    <property type="molecule type" value="Genomic_DNA"/>
</dbReference>
<reference evidence="2" key="1">
    <citation type="journal article" date="2020" name="mSystems">
        <title>Genome- and Community-Level Interaction Insights into Carbon Utilization and Element Cycling Functions of Hydrothermarchaeota in Hydrothermal Sediment.</title>
        <authorList>
            <person name="Zhou Z."/>
            <person name="Liu Y."/>
            <person name="Xu W."/>
            <person name="Pan J."/>
            <person name="Luo Z.H."/>
            <person name="Li M."/>
        </authorList>
    </citation>
    <scope>NUCLEOTIDE SEQUENCE [LARGE SCALE GENOMIC DNA]</scope>
    <source>
        <strain evidence="2">HyVt-458</strain>
    </source>
</reference>
<dbReference type="Pfam" id="PF07819">
    <property type="entry name" value="PGAP1"/>
    <property type="match status" value="1"/>
</dbReference>
<dbReference type="Gene3D" id="3.40.50.1820">
    <property type="entry name" value="alpha/beta hydrolase"/>
    <property type="match status" value="1"/>
</dbReference>
<proteinExistence type="predicted"/>
<comment type="caution">
    <text evidence="2">The sequence shown here is derived from an EMBL/GenBank/DDBJ whole genome shotgun (WGS) entry which is preliminary data.</text>
</comment>
<dbReference type="Proteomes" id="UP000886339">
    <property type="component" value="Unassembled WGS sequence"/>
</dbReference>
<feature type="domain" description="GPI inositol-deacylase PGAP1-like alpha/beta" evidence="1">
    <location>
        <begin position="104"/>
        <end position="161"/>
    </location>
</feature>
<dbReference type="InterPro" id="IPR012908">
    <property type="entry name" value="PGAP1-ab_dom-like"/>
</dbReference>
<accession>A0A831RXE0</accession>
<evidence type="ECO:0000313" key="2">
    <source>
        <dbReference type="EMBL" id="HEC07017.1"/>
    </source>
</evidence>
<organism evidence="2">
    <name type="scientific">Thiolapillus brandeum</name>
    <dbReference type="NCBI Taxonomy" id="1076588"/>
    <lineage>
        <taxon>Bacteria</taxon>
        <taxon>Pseudomonadati</taxon>
        <taxon>Pseudomonadota</taxon>
        <taxon>Gammaproteobacteria</taxon>
        <taxon>Chromatiales</taxon>
        <taxon>Sedimenticolaceae</taxon>
        <taxon>Thiolapillus</taxon>
    </lineage>
</organism>
<sequence length="287" mass="31250">MKQVSFLRGYIMLILRSLFISLLFIFLPLQKAGAEVAVLVHGYLSDAGTWERSGVNALLRQAGWHYAGNLSFSPAGLVEQPVSAKQADKLFYTVNLPSLATAPAQASWLKAAVDRISQENPDESITLVGHSAGGVVARLMLVQYGKGKVDRLITIAAPHLGTDKAIRALDAVDDSGMFGIVKEWFVRDEIGDGMYHTLKASRGILFNLVPPAPGTLLFWLNAQPHPDIDYVSVIRSGGYVIAGDLVVPPFSQDMNMVPALRGKSKRWLSYQGHELTPNDGKLLAEIL</sequence>
<dbReference type="GO" id="GO:0016788">
    <property type="term" value="F:hydrolase activity, acting on ester bonds"/>
    <property type="evidence" value="ECO:0007669"/>
    <property type="project" value="InterPro"/>
</dbReference>